<dbReference type="InterPro" id="IPR013083">
    <property type="entry name" value="Znf_RING/FYVE/PHD"/>
</dbReference>
<feature type="compositionally biased region" description="Acidic residues" evidence="9">
    <location>
        <begin position="313"/>
        <end position="328"/>
    </location>
</feature>
<keyword evidence="3" id="KW-0863">Zinc-finger</keyword>
<evidence type="ECO:0000256" key="9">
    <source>
        <dbReference type="SAM" id="MobiDB-lite"/>
    </source>
</evidence>
<dbReference type="InterPro" id="IPR058919">
    <property type="entry name" value="Pep3/Vps18_RING_C"/>
</dbReference>
<feature type="coiled-coil region" evidence="8">
    <location>
        <begin position="1001"/>
        <end position="1055"/>
    </location>
</feature>
<dbReference type="GO" id="GO:0006904">
    <property type="term" value="P:vesicle docking involved in exocytosis"/>
    <property type="evidence" value="ECO:0007669"/>
    <property type="project" value="TreeGrafter"/>
</dbReference>
<feature type="repeat" description="CHCR" evidence="7">
    <location>
        <begin position="621"/>
        <end position="774"/>
    </location>
</feature>
<dbReference type="GO" id="GO:0007033">
    <property type="term" value="P:vacuole organization"/>
    <property type="evidence" value="ECO:0007669"/>
    <property type="project" value="TreeGrafter"/>
</dbReference>
<evidence type="ECO:0000256" key="1">
    <source>
        <dbReference type="ARBA" id="ARBA00010454"/>
    </source>
</evidence>
<dbReference type="GO" id="GO:0007032">
    <property type="term" value="P:endosome organization"/>
    <property type="evidence" value="ECO:0007669"/>
    <property type="project" value="TreeGrafter"/>
</dbReference>
<feature type="region of interest" description="Disordered" evidence="9">
    <location>
        <begin position="770"/>
        <end position="876"/>
    </location>
</feature>
<evidence type="ECO:0000259" key="11">
    <source>
        <dbReference type="Pfam" id="PF26148"/>
    </source>
</evidence>
<keyword evidence="5" id="KW-0472">Membrane</keyword>
<dbReference type="GO" id="GO:0008270">
    <property type="term" value="F:zinc ion binding"/>
    <property type="evidence" value="ECO:0007669"/>
    <property type="project" value="UniProtKB-KW"/>
</dbReference>
<feature type="compositionally biased region" description="Polar residues" evidence="9">
    <location>
        <begin position="1056"/>
        <end position="1065"/>
    </location>
</feature>
<sequence length="1175" mass="138524">MTLFDQFNKPTSSSTIYELLGTNVYQLESLGYISKENDLEQKELDRTPIFNFVPVKYNPPAPVKYIQVSNNIVFIGHKNNHIARIDLSDPKNIEKFTFTQIEDSCLIRKMFLDPSGNHLIIGCKNGENYYFHYPRKKIIKINKFPNKKIQSVAWNPIIGSNLSQRTDSILIGTFDGLIYETSFKKKELYVNQLYALPEENRGAKRIISSIYFQYWPRRSDKIVVIFITPSQLRQFFGGPTLEALFQQNINNQQVIELPSSLHYSQLSIYEEKRGESYIAWLNQTLLFSAKIDMKTYPEHSQPSVIIEQKLTEYPEDDEEDYNDYDEEEEKKKKANPPIAIANTKHHHILLYPTRFVAKMKLDNQTILDESFEDQFIGLSHDHTKNIIWLYSPNSIYEVHISNENRNVWKVFLDRKDYPTALQYSQTPSQKNTIRSQQAEDYFKKNRFEPSARIYAKTSLSFERVALKFSKIHDKTYLKVFLQEKLNNISLQNTPQLTMVATWLVEILLQLMIKNQNEKQMYLQLRTELLSLLGKCKEDKILGNKLIFNLLSAHGISDELVEHSEHVGEYELIISHYIHQEEYFSALEAIKKSQDKTMFIQFIPILLIHAPCKTVTTLKTFGKKIDPKLILPALMRYQISHNEDNSQENQAIIYLEYCVITLGNQDIVIHHYLLYLYAKHNQEKQLLEFLNPQQWVPFYSKRYALRMCTRFNQKRACVNLYSKMKLYEEAVDLALTFDPHFAKVIVQDCNDDEKKKVLWVKIAKALIEQLPPESKKKENNKKRSKRTKKKKRNNNNNNNNHLSSDESEDSEEEIFRNKLKKKNSRRNNKRFNRRKNKNKKRFNKKRNAKYDNDSYNDEDSYDSYDSYDEKHSSSNSQMDLTTRRGVLNFLMESDVFDIETILPLFPSFQLIDDFKKEVVETLKKYNRQITKLRTEMETATDNSEKIKKNITNFQGTYRVIGEDQKCEICEKKIFHSDFVLFACQHTFHKKCLEQTMINNFLSKKELDRLKRYQNSIKEAETKIQRKLKLQQRKLLLNKNENKLKKITSNIIEKKRNSQLNTKSSRLGKSAPKNKHDLLDSNNDFEQSNLATSLKLKNSLMKSKKNKNININNEKSNTKHLLQHTIQKYKSEVKKILYGNCVICGEILIKSVDKPFINLKDDKEQFEMSTWKIKKNK</sequence>
<dbReference type="GO" id="GO:0005768">
    <property type="term" value="C:endosome"/>
    <property type="evidence" value="ECO:0007669"/>
    <property type="project" value="UniProtKB-ARBA"/>
</dbReference>
<evidence type="ECO:0000256" key="6">
    <source>
        <dbReference type="ARBA" id="ARBA00029433"/>
    </source>
</evidence>
<comment type="caution">
    <text evidence="12">The sequence shown here is derived from an EMBL/GenBank/DDBJ whole genome shotgun (WGS) entry which is preliminary data.</text>
</comment>
<accession>A0AAV7YPZ5</accession>
<comment type="subcellular location">
    <subcellularLocation>
        <location evidence="6">Endomembrane system</location>
        <topology evidence="6">Peripheral membrane protein</topology>
        <orientation evidence="6">Cytoplasmic side</orientation>
    </subcellularLocation>
</comment>
<dbReference type="Pfam" id="PF26148">
    <property type="entry name" value="VPS18_RING_C"/>
    <property type="match status" value="1"/>
</dbReference>
<keyword evidence="4" id="KW-0862">Zinc</keyword>
<evidence type="ECO:0000313" key="13">
    <source>
        <dbReference type="Proteomes" id="UP001146793"/>
    </source>
</evidence>
<protein>
    <submittedName>
        <fullName evidence="12">Vacuolar protein sorting-associated protein 18</fullName>
    </submittedName>
</protein>
<gene>
    <name evidence="12" type="ORF">M0812_20760</name>
</gene>
<dbReference type="GO" id="GO:0030897">
    <property type="term" value="C:HOPS complex"/>
    <property type="evidence" value="ECO:0007669"/>
    <property type="project" value="TreeGrafter"/>
</dbReference>
<evidence type="ECO:0000259" key="10">
    <source>
        <dbReference type="Pfam" id="PF05131"/>
    </source>
</evidence>
<dbReference type="InterPro" id="IPR000547">
    <property type="entry name" value="Clathrin_H-chain/VPS_repeat"/>
</dbReference>
<dbReference type="GO" id="GO:0006886">
    <property type="term" value="P:intracellular protein transport"/>
    <property type="evidence" value="ECO:0007669"/>
    <property type="project" value="UniProtKB-UniRule"/>
</dbReference>
<comment type="similarity">
    <text evidence="1">Belongs to the VPS18 family.</text>
</comment>
<keyword evidence="8" id="KW-0175">Coiled coil</keyword>
<evidence type="ECO:0000256" key="8">
    <source>
        <dbReference type="SAM" id="Coils"/>
    </source>
</evidence>
<feature type="compositionally biased region" description="Basic residues" evidence="9">
    <location>
        <begin position="777"/>
        <end position="792"/>
    </location>
</feature>
<dbReference type="PANTHER" id="PTHR23323:SF26">
    <property type="entry name" value="VACUOLAR PROTEIN SORTING-ASSOCIATED PROTEIN 18 HOMOLOG"/>
    <property type="match status" value="1"/>
</dbReference>
<dbReference type="Gene3D" id="2.130.10.10">
    <property type="entry name" value="YVTN repeat-like/Quinoprotein amine dehydrogenase"/>
    <property type="match status" value="1"/>
</dbReference>
<feature type="compositionally biased region" description="Basic residues" evidence="9">
    <location>
        <begin position="816"/>
        <end position="846"/>
    </location>
</feature>
<evidence type="ECO:0000256" key="7">
    <source>
        <dbReference type="PROSITE-ProRule" id="PRU01006"/>
    </source>
</evidence>
<feature type="domain" description="Pep3/Vps18 beta-propeller" evidence="10">
    <location>
        <begin position="48"/>
        <end position="400"/>
    </location>
</feature>
<keyword evidence="2" id="KW-0479">Metal-binding</keyword>
<evidence type="ECO:0000256" key="5">
    <source>
        <dbReference type="ARBA" id="ARBA00023136"/>
    </source>
</evidence>
<evidence type="ECO:0000256" key="3">
    <source>
        <dbReference type="ARBA" id="ARBA00022771"/>
    </source>
</evidence>
<proteinExistence type="inferred from homology"/>
<dbReference type="SUPFAM" id="SSF57850">
    <property type="entry name" value="RING/U-box"/>
    <property type="match status" value="1"/>
</dbReference>
<feature type="region of interest" description="Disordered" evidence="9">
    <location>
        <begin position="312"/>
        <end position="333"/>
    </location>
</feature>
<feature type="domain" description="Pep3/Vps18 RING C-terminal" evidence="11">
    <location>
        <begin position="963"/>
        <end position="1025"/>
    </location>
</feature>
<dbReference type="Pfam" id="PF05131">
    <property type="entry name" value="Pep3_Vps18"/>
    <property type="match status" value="1"/>
</dbReference>
<feature type="region of interest" description="Disordered" evidence="9">
    <location>
        <begin position="1056"/>
        <end position="1080"/>
    </location>
</feature>
<feature type="compositionally biased region" description="Acidic residues" evidence="9">
    <location>
        <begin position="853"/>
        <end position="865"/>
    </location>
</feature>
<evidence type="ECO:0000313" key="12">
    <source>
        <dbReference type="EMBL" id="KAJ3431836.1"/>
    </source>
</evidence>
<reference evidence="12" key="1">
    <citation type="submission" date="2022-08" db="EMBL/GenBank/DDBJ databases">
        <title>Novel sulphate-reducing endosymbionts in the free-living metamonad Anaeramoeba.</title>
        <authorList>
            <person name="Jerlstrom-Hultqvist J."/>
            <person name="Cepicka I."/>
            <person name="Gallot-Lavallee L."/>
            <person name="Salas-Leiva D."/>
            <person name="Curtis B.A."/>
            <person name="Zahonova K."/>
            <person name="Pipaliya S."/>
            <person name="Dacks J."/>
            <person name="Roger A.J."/>
        </authorList>
    </citation>
    <scope>NUCLEOTIDE SEQUENCE</scope>
    <source>
        <strain evidence="12">Busselton2</strain>
    </source>
</reference>
<dbReference type="GO" id="GO:0030674">
    <property type="term" value="F:protein-macromolecule adaptor activity"/>
    <property type="evidence" value="ECO:0007669"/>
    <property type="project" value="TreeGrafter"/>
</dbReference>
<dbReference type="InterPro" id="IPR036322">
    <property type="entry name" value="WD40_repeat_dom_sf"/>
</dbReference>
<organism evidence="12 13">
    <name type="scientific">Anaeramoeba flamelloides</name>
    <dbReference type="NCBI Taxonomy" id="1746091"/>
    <lineage>
        <taxon>Eukaryota</taxon>
        <taxon>Metamonada</taxon>
        <taxon>Anaeramoebidae</taxon>
        <taxon>Anaeramoeba</taxon>
    </lineage>
</organism>
<dbReference type="PANTHER" id="PTHR23323">
    <property type="entry name" value="VACUOLAR PROTEIN SORTING-ASSOCIATED PROTEIN"/>
    <property type="match status" value="1"/>
</dbReference>
<evidence type="ECO:0000256" key="4">
    <source>
        <dbReference type="ARBA" id="ARBA00022833"/>
    </source>
</evidence>
<dbReference type="SUPFAM" id="SSF50978">
    <property type="entry name" value="WD40 repeat-like"/>
    <property type="match status" value="1"/>
</dbReference>
<dbReference type="Gene3D" id="3.30.40.10">
    <property type="entry name" value="Zinc/RING finger domain, C3HC4 (zinc finger)"/>
    <property type="match status" value="1"/>
</dbReference>
<name>A0AAV7YPZ5_9EUKA</name>
<feature type="coiled-coil region" evidence="8">
    <location>
        <begin position="914"/>
        <end position="948"/>
    </location>
</feature>
<dbReference type="EMBL" id="JANTQA010000047">
    <property type="protein sequence ID" value="KAJ3431836.1"/>
    <property type="molecule type" value="Genomic_DNA"/>
</dbReference>
<dbReference type="GO" id="GO:0048284">
    <property type="term" value="P:organelle fusion"/>
    <property type="evidence" value="ECO:0007669"/>
    <property type="project" value="TreeGrafter"/>
</dbReference>
<dbReference type="InterPro" id="IPR007810">
    <property type="entry name" value="Pep3/Vps18_beta-prop"/>
</dbReference>
<evidence type="ECO:0000256" key="2">
    <source>
        <dbReference type="ARBA" id="ARBA00022723"/>
    </source>
</evidence>
<dbReference type="AlphaFoldDB" id="A0AAV7YPZ5"/>
<dbReference type="InterPro" id="IPR015943">
    <property type="entry name" value="WD40/YVTN_repeat-like_dom_sf"/>
</dbReference>
<dbReference type="PROSITE" id="PS50236">
    <property type="entry name" value="CHCR"/>
    <property type="match status" value="1"/>
</dbReference>
<dbReference type="Proteomes" id="UP001146793">
    <property type="component" value="Unassembled WGS sequence"/>
</dbReference>